<keyword evidence="4" id="KW-1185">Reference proteome</keyword>
<accession>A0ABM9VP64</accession>
<evidence type="ECO:0000256" key="1">
    <source>
        <dbReference type="SAM" id="MobiDB-lite"/>
    </source>
</evidence>
<name>A0ABM9VP64_9RHOB</name>
<protein>
    <submittedName>
        <fullName evidence="2">Uncharacterized protein</fullName>
    </submittedName>
</protein>
<evidence type="ECO:0000313" key="3">
    <source>
        <dbReference type="EMBL" id="CUX80380.1"/>
    </source>
</evidence>
<dbReference type="EMBL" id="FBYC01000004">
    <property type="protein sequence ID" value="CUX80380.1"/>
    <property type="molecule type" value="Genomic_DNA"/>
</dbReference>
<proteinExistence type="predicted"/>
<organism evidence="2 4">
    <name type="scientific">Roseibaca calidilacus</name>
    <dbReference type="NCBI Taxonomy" id="1666912"/>
    <lineage>
        <taxon>Bacteria</taxon>
        <taxon>Pseudomonadati</taxon>
        <taxon>Pseudomonadota</taxon>
        <taxon>Alphaproteobacteria</taxon>
        <taxon>Rhodobacterales</taxon>
        <taxon>Paracoccaceae</taxon>
        <taxon>Roseinatronobacter</taxon>
    </lineage>
</organism>
<evidence type="ECO:0000313" key="4">
    <source>
        <dbReference type="Proteomes" id="UP000182045"/>
    </source>
</evidence>
<reference evidence="2 4" key="1">
    <citation type="submission" date="2016-01" db="EMBL/GenBank/DDBJ databases">
        <authorList>
            <person name="Varghese N."/>
        </authorList>
    </citation>
    <scope>NUCLEOTIDE SEQUENCE [LARGE SCALE GENOMIC DNA]</scope>
    <source>
        <strain evidence="2 4">HL-91</strain>
    </source>
</reference>
<dbReference type="EMBL" id="FBYC01000001">
    <property type="protein sequence ID" value="CUX79365.1"/>
    <property type="molecule type" value="Genomic_DNA"/>
</dbReference>
<dbReference type="RefSeq" id="WP_176699293.1">
    <property type="nucleotide sequence ID" value="NZ_FBYC01000001.1"/>
</dbReference>
<comment type="caution">
    <text evidence="2">The sequence shown here is derived from an EMBL/GenBank/DDBJ whole genome shotgun (WGS) entry which is preliminary data.</text>
</comment>
<gene>
    <name evidence="2" type="ORF">Ga0058931_0043</name>
    <name evidence="3" type="ORF">Ga0058931_1089</name>
</gene>
<feature type="region of interest" description="Disordered" evidence="1">
    <location>
        <begin position="132"/>
        <end position="151"/>
    </location>
</feature>
<evidence type="ECO:0000313" key="2">
    <source>
        <dbReference type="EMBL" id="CUX79365.1"/>
    </source>
</evidence>
<sequence>MLSNEYPSIAERRKLGLYVTYMEVELAERFGEHAARLFLENFGGGELFVPLKATDDHPVSKLVGRDVLEWLITKYGSGAVEVPHGAMSSKNAQAIRIRRLIVNTTLSTVEIAKLTRVSRRTARRTICTMREAGVALPHRPQNPKSKEKFEQ</sequence>
<dbReference type="Proteomes" id="UP000182045">
    <property type="component" value="Unassembled WGS sequence"/>
</dbReference>